<protein>
    <submittedName>
        <fullName evidence="8">Membrane protein involved in the export of O-antigen and teichoic acid</fullName>
    </submittedName>
</protein>
<comment type="subcellular location">
    <subcellularLocation>
        <location evidence="1">Cell membrane</location>
        <topology evidence="1">Multi-pass membrane protein</topology>
    </subcellularLocation>
</comment>
<dbReference type="EMBL" id="FQUP01000001">
    <property type="protein sequence ID" value="SHE99711.1"/>
    <property type="molecule type" value="Genomic_DNA"/>
</dbReference>
<keyword evidence="9" id="KW-1185">Reference proteome</keyword>
<keyword evidence="4 7" id="KW-0812">Transmembrane</keyword>
<feature type="transmembrane region" description="Helical" evidence="7">
    <location>
        <begin position="113"/>
        <end position="131"/>
    </location>
</feature>
<feature type="transmembrane region" description="Helical" evidence="7">
    <location>
        <begin position="320"/>
        <end position="343"/>
    </location>
</feature>
<dbReference type="Proteomes" id="UP000184485">
    <property type="component" value="Unassembled WGS sequence"/>
</dbReference>
<sequence>MSVRRSIAFSALDRYLTQVLTIGTTMVMARILTPAETGLFFVANAVIVLADNFREFGVSNYIVQERTISRAMVQCAFTVTCGLSLVIGAGFFLGADALSAFYGEPHLKPLIEAATLSFLVIPFATPVLSLLRRDLAFRALAIINVLAAVGNTIVTIVLGLGGYGAISYMWGYVAANAIMAFAAYSFRPELWMYRPSLSGIRRLLSFGVASSSVTLITMAYEMLPRLAFGKLLGFDAVGLYSRAIAVCQLPDRAIVAALQPVVLPAMAGQAREGRQLKPAYLHGFELMSAVQWPMLLMLAILADPAVKVLLGSQWGAVPPLVRLVAIGTMALAPAFLTYPVLVASGRIRDTVYISVISVPPSILLVIYAAKVYGLLGVAASLLVIAPLQMLISLLFIRRAIGLTFRELASAACSSGFLTLGTALVPCLILVWSPRGFDLDWLQTCGALLGAAVGWGAALLVGNHPLGQEIAVVVRHVFGALRLQRPAMNVASPE</sequence>
<evidence type="ECO:0000256" key="4">
    <source>
        <dbReference type="ARBA" id="ARBA00022692"/>
    </source>
</evidence>
<feature type="transmembrane region" description="Helical" evidence="7">
    <location>
        <begin position="279"/>
        <end position="300"/>
    </location>
</feature>
<dbReference type="CDD" id="cd13127">
    <property type="entry name" value="MATE_tuaB_like"/>
    <property type="match status" value="1"/>
</dbReference>
<dbReference type="AlphaFoldDB" id="A0A1M4Y1S8"/>
<evidence type="ECO:0000256" key="6">
    <source>
        <dbReference type="ARBA" id="ARBA00023136"/>
    </source>
</evidence>
<accession>A0A1M4Y1S8</accession>
<keyword evidence="6 7" id="KW-0472">Membrane</keyword>
<dbReference type="PANTHER" id="PTHR30250:SF10">
    <property type="entry name" value="LIPOPOLYSACCHARIDE BIOSYNTHESIS PROTEIN WZXC"/>
    <property type="match status" value="1"/>
</dbReference>
<reference evidence="8 9" key="1">
    <citation type="submission" date="2016-11" db="EMBL/GenBank/DDBJ databases">
        <authorList>
            <person name="Jaros S."/>
            <person name="Januszkiewicz K."/>
            <person name="Wedrychowicz H."/>
        </authorList>
    </citation>
    <scope>NUCLEOTIDE SEQUENCE [LARGE SCALE GENOMIC DNA]</scope>
    <source>
        <strain evidence="8 9">DSM 19436</strain>
    </source>
</reference>
<dbReference type="OrthoDB" id="7356923at2"/>
<feature type="transmembrane region" description="Helical" evidence="7">
    <location>
        <begin position="408"/>
        <end position="434"/>
    </location>
</feature>
<organism evidence="8 9">
    <name type="scientific">Kaistia soli DSM 19436</name>
    <dbReference type="NCBI Taxonomy" id="1122133"/>
    <lineage>
        <taxon>Bacteria</taxon>
        <taxon>Pseudomonadati</taxon>
        <taxon>Pseudomonadota</taxon>
        <taxon>Alphaproteobacteria</taxon>
        <taxon>Hyphomicrobiales</taxon>
        <taxon>Kaistiaceae</taxon>
        <taxon>Kaistia</taxon>
    </lineage>
</organism>
<feature type="transmembrane region" description="Helical" evidence="7">
    <location>
        <begin position="375"/>
        <end position="396"/>
    </location>
</feature>
<evidence type="ECO:0000256" key="3">
    <source>
        <dbReference type="ARBA" id="ARBA00022475"/>
    </source>
</evidence>
<dbReference type="STRING" id="1122133.SAMN02745157_1400"/>
<evidence type="ECO:0000313" key="9">
    <source>
        <dbReference type="Proteomes" id="UP000184485"/>
    </source>
</evidence>
<feature type="transmembrane region" description="Helical" evidence="7">
    <location>
        <begin position="143"/>
        <end position="163"/>
    </location>
</feature>
<dbReference type="InterPro" id="IPR050833">
    <property type="entry name" value="Poly_Biosynth_Transport"/>
</dbReference>
<keyword evidence="5 7" id="KW-1133">Transmembrane helix</keyword>
<evidence type="ECO:0000256" key="2">
    <source>
        <dbReference type="ARBA" id="ARBA00007430"/>
    </source>
</evidence>
<proteinExistence type="inferred from homology"/>
<feature type="transmembrane region" description="Helical" evidence="7">
    <location>
        <begin position="169"/>
        <end position="187"/>
    </location>
</feature>
<evidence type="ECO:0000256" key="1">
    <source>
        <dbReference type="ARBA" id="ARBA00004651"/>
    </source>
</evidence>
<comment type="similarity">
    <text evidence="2">Belongs to the polysaccharide synthase family.</text>
</comment>
<dbReference type="RefSeq" id="WP_073051946.1">
    <property type="nucleotide sequence ID" value="NZ_FQUP01000001.1"/>
</dbReference>
<dbReference type="GO" id="GO:0005886">
    <property type="term" value="C:plasma membrane"/>
    <property type="evidence" value="ECO:0007669"/>
    <property type="project" value="UniProtKB-SubCell"/>
</dbReference>
<dbReference type="Pfam" id="PF13440">
    <property type="entry name" value="Polysacc_synt_3"/>
    <property type="match status" value="1"/>
</dbReference>
<evidence type="ECO:0000256" key="5">
    <source>
        <dbReference type="ARBA" id="ARBA00022989"/>
    </source>
</evidence>
<evidence type="ECO:0000256" key="7">
    <source>
        <dbReference type="SAM" id="Phobius"/>
    </source>
</evidence>
<gene>
    <name evidence="8" type="ORF">SAMN02745157_1400</name>
</gene>
<feature type="transmembrane region" description="Helical" evidence="7">
    <location>
        <begin position="440"/>
        <end position="460"/>
    </location>
</feature>
<name>A0A1M4Y1S8_9HYPH</name>
<feature type="transmembrane region" description="Helical" evidence="7">
    <location>
        <begin position="350"/>
        <end position="369"/>
    </location>
</feature>
<dbReference type="PANTHER" id="PTHR30250">
    <property type="entry name" value="PST FAMILY PREDICTED COLANIC ACID TRANSPORTER"/>
    <property type="match status" value="1"/>
</dbReference>
<keyword evidence="3" id="KW-1003">Cell membrane</keyword>
<evidence type="ECO:0000313" key="8">
    <source>
        <dbReference type="EMBL" id="SHE99711.1"/>
    </source>
</evidence>
<feature type="transmembrane region" description="Helical" evidence="7">
    <location>
        <begin position="71"/>
        <end position="93"/>
    </location>
</feature>